<evidence type="ECO:0000313" key="14">
    <source>
        <dbReference type="Proteomes" id="UP000515913"/>
    </source>
</evidence>
<keyword evidence="6 12" id="KW-0460">Magnesium</keyword>
<gene>
    <name evidence="12 13" type="primary">corA</name>
    <name evidence="13" type="ORF">H9Q81_02780</name>
</gene>
<evidence type="ECO:0000256" key="11">
    <source>
        <dbReference type="ARBA" id="ARBA00045497"/>
    </source>
</evidence>
<evidence type="ECO:0000256" key="12">
    <source>
        <dbReference type="RuleBase" id="RU362010"/>
    </source>
</evidence>
<dbReference type="NCBIfam" id="TIGR00383">
    <property type="entry name" value="corA"/>
    <property type="match status" value="1"/>
</dbReference>
<evidence type="ECO:0000256" key="6">
    <source>
        <dbReference type="ARBA" id="ARBA00022842"/>
    </source>
</evidence>
<sequence>MEVIKVDETSKNRKKKVGLPPGSIIYTGENPQHKVNIEFIAYNDSIIKREVFDENSNLSILTHDFKGVRWINVDGIHNTILLKKVGKLFDLDNLVMEDVANSTQRAKVEEREDYLFIVLKMLNIDPITKDISYEQISLIVGDDYLLTFQESPGDVLDSVRSRIESPNYRMRKKSVGYLTYAILDSIVDYYFMVLDEVEIEIDKLESKVINDSEREDLQSIINLKQKVSTLKRTIGPIRELITKLQTKSIAEYLNDDIKIYLSDLSDHGIIVCDTLEVLNTRVTELIQLYHSTISNEMNEIMKILAIISTVFMPLSFLTSMYGMNFDNMPELHTKYGYFILLAAMFALVLGMIAYFKKKKWL</sequence>
<evidence type="ECO:0000256" key="8">
    <source>
        <dbReference type="ARBA" id="ARBA00023065"/>
    </source>
</evidence>
<evidence type="ECO:0000256" key="5">
    <source>
        <dbReference type="ARBA" id="ARBA00022692"/>
    </source>
</evidence>
<dbReference type="GO" id="GO:0000287">
    <property type="term" value="F:magnesium ion binding"/>
    <property type="evidence" value="ECO:0007669"/>
    <property type="project" value="TreeGrafter"/>
</dbReference>
<dbReference type="InterPro" id="IPR004488">
    <property type="entry name" value="Mg/Co-transport_prot_CorA"/>
</dbReference>
<dbReference type="SUPFAM" id="SSF143865">
    <property type="entry name" value="CorA soluble domain-like"/>
    <property type="match status" value="1"/>
</dbReference>
<dbReference type="EMBL" id="CP060637">
    <property type="protein sequence ID" value="QNM15783.1"/>
    <property type="molecule type" value="Genomic_DNA"/>
</dbReference>
<dbReference type="GO" id="GO:0015087">
    <property type="term" value="F:cobalt ion transmembrane transporter activity"/>
    <property type="evidence" value="ECO:0007669"/>
    <property type="project" value="UniProtKB-UniRule"/>
</dbReference>
<evidence type="ECO:0000256" key="1">
    <source>
        <dbReference type="ARBA" id="ARBA00004651"/>
    </source>
</evidence>
<evidence type="ECO:0000256" key="10">
    <source>
        <dbReference type="ARBA" id="ARBA00034269"/>
    </source>
</evidence>
<comment type="function">
    <text evidence="11">Mediates influx of magnesium ions. Alternates between open and closed states. Activated by low cytoplasmic Mg(2+) levels. Inactive when cytoplasmic Mg(2+) levels are high.</text>
</comment>
<dbReference type="GO" id="GO:0050897">
    <property type="term" value="F:cobalt ion binding"/>
    <property type="evidence" value="ECO:0007669"/>
    <property type="project" value="TreeGrafter"/>
</dbReference>
<accession>A0A7G9GYA1</accession>
<dbReference type="InterPro" id="IPR045863">
    <property type="entry name" value="CorA_TM1_TM2"/>
</dbReference>
<dbReference type="GO" id="GO:0015095">
    <property type="term" value="F:magnesium ion transmembrane transporter activity"/>
    <property type="evidence" value="ECO:0007669"/>
    <property type="project" value="UniProtKB-UniRule"/>
</dbReference>
<comment type="catalytic activity">
    <reaction evidence="10">
        <text>Mg(2+)(in) = Mg(2+)(out)</text>
        <dbReference type="Rhea" id="RHEA:29827"/>
        <dbReference type="ChEBI" id="CHEBI:18420"/>
    </reaction>
</comment>
<dbReference type="Gene3D" id="3.30.460.20">
    <property type="entry name" value="CorA soluble domain-like"/>
    <property type="match status" value="1"/>
</dbReference>
<keyword evidence="3 12" id="KW-0813">Transport</keyword>
<keyword evidence="8 12" id="KW-0406">Ion transport</keyword>
<comment type="subcellular location">
    <subcellularLocation>
        <location evidence="1">Cell membrane</location>
        <topology evidence="1">Multi-pass membrane protein</topology>
    </subcellularLocation>
    <subcellularLocation>
        <location evidence="12">Membrane</location>
        <topology evidence="12">Multi-pass membrane protein</topology>
    </subcellularLocation>
</comment>
<dbReference type="InterPro" id="IPR002523">
    <property type="entry name" value="MgTranspt_CorA/ZnTranspt_ZntB"/>
</dbReference>
<keyword evidence="4 12" id="KW-1003">Cell membrane</keyword>
<evidence type="ECO:0000256" key="7">
    <source>
        <dbReference type="ARBA" id="ARBA00022989"/>
    </source>
</evidence>
<keyword evidence="9 12" id="KW-0472">Membrane</keyword>
<dbReference type="SUPFAM" id="SSF144083">
    <property type="entry name" value="Magnesium transport protein CorA, transmembrane region"/>
    <property type="match status" value="1"/>
</dbReference>
<dbReference type="GO" id="GO:0005886">
    <property type="term" value="C:plasma membrane"/>
    <property type="evidence" value="ECO:0007669"/>
    <property type="project" value="UniProtKB-SubCell"/>
</dbReference>
<dbReference type="Pfam" id="PF01544">
    <property type="entry name" value="CorA"/>
    <property type="match status" value="1"/>
</dbReference>
<dbReference type="PANTHER" id="PTHR46494">
    <property type="entry name" value="CORA FAMILY METAL ION TRANSPORTER (EUROFUNG)"/>
    <property type="match status" value="1"/>
</dbReference>
<dbReference type="Gene3D" id="1.20.58.340">
    <property type="entry name" value="Magnesium transport protein CorA, transmembrane region"/>
    <property type="match status" value="2"/>
</dbReference>
<dbReference type="CDD" id="cd12828">
    <property type="entry name" value="TmCorA-like_1"/>
    <property type="match status" value="1"/>
</dbReference>
<evidence type="ECO:0000313" key="13">
    <source>
        <dbReference type="EMBL" id="QNM15783.1"/>
    </source>
</evidence>
<evidence type="ECO:0000256" key="2">
    <source>
        <dbReference type="ARBA" id="ARBA00009765"/>
    </source>
</evidence>
<feature type="transmembrane region" description="Helical" evidence="12">
    <location>
        <begin position="335"/>
        <end position="355"/>
    </location>
</feature>
<evidence type="ECO:0000256" key="4">
    <source>
        <dbReference type="ARBA" id="ARBA00022475"/>
    </source>
</evidence>
<reference evidence="13 14" key="1">
    <citation type="submission" date="2020-08" db="EMBL/GenBank/DDBJ databases">
        <authorList>
            <person name="Liu C."/>
            <person name="Sun Q."/>
        </authorList>
    </citation>
    <scope>NUCLEOTIDE SEQUENCE [LARGE SCALE GENOMIC DNA]</scope>
    <source>
        <strain evidence="13 14">NSJ-57</strain>
    </source>
</reference>
<keyword evidence="14" id="KW-1185">Reference proteome</keyword>
<evidence type="ECO:0000256" key="9">
    <source>
        <dbReference type="ARBA" id="ARBA00023136"/>
    </source>
</evidence>
<dbReference type="Proteomes" id="UP000515913">
    <property type="component" value="Chromosome"/>
</dbReference>
<dbReference type="AlphaFoldDB" id="A0A7G9GYA1"/>
<evidence type="ECO:0000256" key="3">
    <source>
        <dbReference type="ARBA" id="ARBA00022448"/>
    </source>
</evidence>
<dbReference type="KEGG" id="fho:H9Q81_02780"/>
<feature type="transmembrane region" description="Helical" evidence="12">
    <location>
        <begin position="303"/>
        <end position="323"/>
    </location>
</feature>
<protein>
    <recommendedName>
        <fullName evidence="12">Magnesium transport protein CorA</fullName>
    </recommendedName>
</protein>
<name>A0A7G9GYA1_9FUSO</name>
<dbReference type="PANTHER" id="PTHR46494:SF1">
    <property type="entry name" value="CORA FAMILY METAL ION TRANSPORTER (EUROFUNG)"/>
    <property type="match status" value="1"/>
</dbReference>
<comment type="similarity">
    <text evidence="2 12">Belongs to the CorA metal ion transporter (MIT) (TC 1.A.35) family.</text>
</comment>
<keyword evidence="7 12" id="KW-1133">Transmembrane helix</keyword>
<organism evidence="13 14">
    <name type="scientific">Fusobacterium hominis</name>
    <dbReference type="NCBI Taxonomy" id="2764326"/>
    <lineage>
        <taxon>Bacteria</taxon>
        <taxon>Fusobacteriati</taxon>
        <taxon>Fusobacteriota</taxon>
        <taxon>Fusobacteriia</taxon>
        <taxon>Fusobacteriales</taxon>
        <taxon>Fusobacteriaceae</taxon>
        <taxon>Fusobacterium</taxon>
    </lineage>
</organism>
<dbReference type="FunFam" id="1.20.58.340:FF:000004">
    <property type="entry name" value="Magnesium transport protein CorA"/>
    <property type="match status" value="1"/>
</dbReference>
<keyword evidence="5 12" id="KW-0812">Transmembrane</keyword>
<proteinExistence type="inferred from homology"/>
<dbReference type="InterPro" id="IPR045861">
    <property type="entry name" value="CorA_cytoplasmic_dom"/>
</dbReference>